<evidence type="ECO:0000313" key="4">
    <source>
        <dbReference type="EMBL" id="KCZ92292.1"/>
    </source>
</evidence>
<keyword evidence="5" id="KW-1185">Reference proteome</keyword>
<evidence type="ECO:0000259" key="3">
    <source>
        <dbReference type="PROSITE" id="PS50213"/>
    </source>
</evidence>
<keyword evidence="2" id="KW-0732">Signal</keyword>
<dbReference type="OrthoDB" id="9800666at2"/>
<evidence type="ECO:0000256" key="1">
    <source>
        <dbReference type="SAM" id="MobiDB-lite"/>
    </source>
</evidence>
<proteinExistence type="predicted"/>
<accession>A0A059FNU5</accession>
<dbReference type="eggNOG" id="COG2335">
    <property type="taxonomic scope" value="Bacteria"/>
</dbReference>
<protein>
    <submittedName>
        <fullName evidence="4">Fasciclin domain-containing protein</fullName>
    </submittedName>
</protein>
<feature type="signal peptide" evidence="2">
    <location>
        <begin position="1"/>
        <end position="17"/>
    </location>
</feature>
<dbReference type="Pfam" id="PF02469">
    <property type="entry name" value="Fasciclin"/>
    <property type="match status" value="1"/>
</dbReference>
<dbReference type="RefSeq" id="WP_051618475.1">
    <property type="nucleotide sequence ID" value="NZ_ARYK01000004.1"/>
</dbReference>
<feature type="chain" id="PRO_5001573194" evidence="2">
    <location>
        <begin position="18"/>
        <end position="194"/>
    </location>
</feature>
<dbReference type="PANTHER" id="PTHR10900">
    <property type="entry name" value="PERIOSTIN-RELATED"/>
    <property type="match status" value="1"/>
</dbReference>
<dbReference type="InterPro" id="IPR000782">
    <property type="entry name" value="FAS1_domain"/>
</dbReference>
<dbReference type="PATRIC" id="fig|1280950.3.peg.1935"/>
<reference evidence="4 5" key="1">
    <citation type="journal article" date="2014" name="Antonie Van Leeuwenhoek">
        <title>Hyphomonas beringensis sp. nov. and Hyphomonas chukchiensis sp. nov., isolated from surface seawater of the Bering Sea and Chukchi Sea.</title>
        <authorList>
            <person name="Li C."/>
            <person name="Lai Q."/>
            <person name="Li G."/>
            <person name="Dong C."/>
            <person name="Wang J."/>
            <person name="Liao Y."/>
            <person name="Shao Z."/>
        </authorList>
    </citation>
    <scope>NUCLEOTIDE SEQUENCE [LARGE SCALE GENOMIC DNA]</scope>
    <source>
        <strain evidence="4 5">MHS-2</strain>
    </source>
</reference>
<dbReference type="SUPFAM" id="SSF82153">
    <property type="entry name" value="FAS1 domain"/>
    <property type="match status" value="1"/>
</dbReference>
<dbReference type="AlphaFoldDB" id="A0A059FNU5"/>
<dbReference type="EMBL" id="ARYK01000004">
    <property type="protein sequence ID" value="KCZ92292.1"/>
    <property type="molecule type" value="Genomic_DNA"/>
</dbReference>
<gene>
    <name evidence="4" type="ORF">HJO_09664</name>
</gene>
<comment type="caution">
    <text evidence="4">The sequence shown here is derived from an EMBL/GenBank/DDBJ whole genome shotgun (WGS) entry which is preliminary data.</text>
</comment>
<evidence type="ECO:0000313" key="5">
    <source>
        <dbReference type="Proteomes" id="UP000025171"/>
    </source>
</evidence>
<dbReference type="STRING" id="1280950.HJO_09664"/>
<name>A0A059FNU5_9PROT</name>
<feature type="domain" description="FAS1" evidence="3">
    <location>
        <begin position="55"/>
        <end position="188"/>
    </location>
</feature>
<dbReference type="SMART" id="SM00554">
    <property type="entry name" value="FAS1"/>
    <property type="match status" value="1"/>
</dbReference>
<dbReference type="InterPro" id="IPR036378">
    <property type="entry name" value="FAS1_dom_sf"/>
</dbReference>
<dbReference type="InterPro" id="IPR050904">
    <property type="entry name" value="Adhesion/Biosynth-related"/>
</dbReference>
<dbReference type="PANTHER" id="PTHR10900:SF77">
    <property type="entry name" value="FI19380P1"/>
    <property type="match status" value="1"/>
</dbReference>
<dbReference type="FunFam" id="2.30.180.10:FF:000014">
    <property type="entry name" value="Stabilin 1"/>
    <property type="match status" value="1"/>
</dbReference>
<dbReference type="PROSITE" id="PS50213">
    <property type="entry name" value="FAS1"/>
    <property type="match status" value="1"/>
</dbReference>
<organism evidence="4 5">
    <name type="scientific">Hyphomonas johnsonii MHS-2</name>
    <dbReference type="NCBI Taxonomy" id="1280950"/>
    <lineage>
        <taxon>Bacteria</taxon>
        <taxon>Pseudomonadati</taxon>
        <taxon>Pseudomonadota</taxon>
        <taxon>Alphaproteobacteria</taxon>
        <taxon>Hyphomonadales</taxon>
        <taxon>Hyphomonadaceae</taxon>
        <taxon>Hyphomonas</taxon>
    </lineage>
</organism>
<sequence length="194" mass="20230">MKPLFLTALAASALMLAACSPKPDAPSDRMANPAAETGMPGAETVPPAMTETVELPTVTDILGSSPDFTILVSAIDAAGMTNTLSGDGPFTVFAPTNEAFDGLPDGLLDELMKPENKDKLSLFVGYHVLNGKIMSKDLIGKAEAVPSINNRDMLIDATGDEIMVNTASVSMADIAAGNGVVHVIDQVLVPRFEE</sequence>
<dbReference type="PROSITE" id="PS51257">
    <property type="entry name" value="PROKAR_LIPOPROTEIN"/>
    <property type="match status" value="1"/>
</dbReference>
<evidence type="ECO:0000256" key="2">
    <source>
        <dbReference type="SAM" id="SignalP"/>
    </source>
</evidence>
<feature type="region of interest" description="Disordered" evidence="1">
    <location>
        <begin position="22"/>
        <end position="42"/>
    </location>
</feature>
<dbReference type="Proteomes" id="UP000025171">
    <property type="component" value="Unassembled WGS sequence"/>
</dbReference>
<dbReference type="Gene3D" id="2.30.180.10">
    <property type="entry name" value="FAS1 domain"/>
    <property type="match status" value="1"/>
</dbReference>